<proteinExistence type="predicted"/>
<name>A0A816DSL8_9BILA</name>
<dbReference type="Proteomes" id="UP000681722">
    <property type="component" value="Unassembled WGS sequence"/>
</dbReference>
<accession>A0A816DSL8</accession>
<sequence>MEQQSGKVIPMTNDFTMKVPALKPESAFRQSMVIVPKRAGVFDINMFVESEFGGDCERMMLRVWGAGLKPTTGEKSS</sequence>
<keyword evidence="3" id="KW-1185">Reference proteome</keyword>
<evidence type="ECO:0000313" key="2">
    <source>
        <dbReference type="EMBL" id="CAF4552921.1"/>
    </source>
</evidence>
<dbReference type="AlphaFoldDB" id="A0A816DSL8"/>
<dbReference type="EMBL" id="CAJOBC010116248">
    <property type="protein sequence ID" value="CAF4552921.1"/>
    <property type="molecule type" value="Genomic_DNA"/>
</dbReference>
<reference evidence="1" key="1">
    <citation type="submission" date="2021-02" db="EMBL/GenBank/DDBJ databases">
        <authorList>
            <person name="Nowell W R."/>
        </authorList>
    </citation>
    <scope>NUCLEOTIDE SEQUENCE</scope>
</reference>
<protein>
    <submittedName>
        <fullName evidence="1">Uncharacterized protein</fullName>
    </submittedName>
</protein>
<gene>
    <name evidence="1" type="ORF">GPM918_LOCUS44933</name>
    <name evidence="2" type="ORF">SRO942_LOCUS47058</name>
</gene>
<organism evidence="1 3">
    <name type="scientific">Didymodactylos carnosus</name>
    <dbReference type="NCBI Taxonomy" id="1234261"/>
    <lineage>
        <taxon>Eukaryota</taxon>
        <taxon>Metazoa</taxon>
        <taxon>Spiralia</taxon>
        <taxon>Gnathifera</taxon>
        <taxon>Rotifera</taxon>
        <taxon>Eurotatoria</taxon>
        <taxon>Bdelloidea</taxon>
        <taxon>Philodinida</taxon>
        <taxon>Philodinidae</taxon>
        <taxon>Didymodactylos</taxon>
    </lineage>
</organism>
<comment type="caution">
    <text evidence="1">The sequence shown here is derived from an EMBL/GenBank/DDBJ whole genome shotgun (WGS) entry which is preliminary data.</text>
</comment>
<evidence type="ECO:0000313" key="1">
    <source>
        <dbReference type="EMBL" id="CAF1640925.1"/>
    </source>
</evidence>
<dbReference type="EMBL" id="CAJNOQ010047342">
    <property type="protein sequence ID" value="CAF1640925.1"/>
    <property type="molecule type" value="Genomic_DNA"/>
</dbReference>
<dbReference type="Proteomes" id="UP000663829">
    <property type="component" value="Unassembled WGS sequence"/>
</dbReference>
<evidence type="ECO:0000313" key="3">
    <source>
        <dbReference type="Proteomes" id="UP000663829"/>
    </source>
</evidence>